<organism evidence="1 2">
    <name type="scientific">Roseburia intestinalis XB6B4</name>
    <dbReference type="NCBI Taxonomy" id="718255"/>
    <lineage>
        <taxon>Bacteria</taxon>
        <taxon>Bacillati</taxon>
        <taxon>Bacillota</taxon>
        <taxon>Clostridia</taxon>
        <taxon>Lachnospirales</taxon>
        <taxon>Lachnospiraceae</taxon>
        <taxon>Roseburia</taxon>
    </lineage>
</organism>
<proteinExistence type="predicted"/>
<dbReference type="InterPro" id="IPR043148">
    <property type="entry name" value="TagF_C"/>
</dbReference>
<dbReference type="Proteomes" id="UP000008953">
    <property type="component" value="Chromosome"/>
</dbReference>
<dbReference type="EMBL" id="FP929050">
    <property type="protein sequence ID" value="CBL12520.1"/>
    <property type="molecule type" value="Genomic_DNA"/>
</dbReference>
<sequence length="621" mass="71095">MQTLIQTCFESQDYVTAYECLNIYKNSFGCDDFYEACSISLLNYNGPKVTLISLDVSDAALEAYLSTETYQDLELIQFSGYDYINDLASILPTCDSEYFCFLEEHQRYDANRIASMLYHLKQSAQLDGIVCARNHIDDDGTIIFHPDYAYEETLGNKILTGQLLLEYSISGNINLYGNLSTLLASTAYAKTLSFFTEQVTPDICSMALLYQLLLPAHIGYLYTPYVSTIPEAYKDVSATRAHYEAYIHFLTDIGKLSCQIPEKPVPLPSKETHFPREITFITNQSDGCYYNLLPIIREAERRGFKVVLSDDRKVRSDICVYSQHICYPENARFSVILLHDMTQGDHYWPNFWEVERWNKFDIGILPGKTWADRWAHCSCFPYAHPRHGVYTLGYPKSDEINGEALQERANAVREEFHLKYDYTIVYAPSWENDGKEDDFVKALSSLPVNLVIKHANWKLFPDILANTIEMRKLHEHEYDNVYYMDPTESIMTAIALCDLLVSDESNVMIDAILLNKPSIAVTDWLIPDETPSRPASVPVDFVIKCHKAELRQTAEAVMAHTIPYEDYVKKGWDTFSNVGNSCREIIDAIEYFTQGTITDPSPEFLTKQVTASRYAPCSMWN</sequence>
<keyword evidence="1" id="KW-0808">Transferase</keyword>
<dbReference type="AlphaFoldDB" id="D4KYT0"/>
<dbReference type="GO" id="GO:0016020">
    <property type="term" value="C:membrane"/>
    <property type="evidence" value="ECO:0007669"/>
    <property type="project" value="InterPro"/>
</dbReference>
<name>D4KYT0_9FIRM</name>
<dbReference type="KEGG" id="rix:RO1_19770"/>
<dbReference type="HOGENOM" id="CLU_445322_0_0_9"/>
<evidence type="ECO:0000313" key="2">
    <source>
        <dbReference type="Proteomes" id="UP000008953"/>
    </source>
</evidence>
<dbReference type="Pfam" id="PF04464">
    <property type="entry name" value="Glyphos_transf"/>
    <property type="match status" value="1"/>
</dbReference>
<reference evidence="1 2" key="2">
    <citation type="submission" date="2010-03" db="EMBL/GenBank/DDBJ databases">
        <authorList>
            <person name="Pajon A."/>
        </authorList>
    </citation>
    <scope>NUCLEOTIDE SEQUENCE [LARGE SCALE GENOMIC DNA]</scope>
    <source>
        <strain evidence="1 2">XB6B4</strain>
    </source>
</reference>
<protein>
    <submittedName>
        <fullName evidence="1">CDP-Glycerol:Poly(Glycerophosphate) glycerophosphotransferase</fullName>
    </submittedName>
</protein>
<gene>
    <name evidence="1" type="ORF">RO1_19770</name>
</gene>
<dbReference type="InterPro" id="IPR007554">
    <property type="entry name" value="Glycerophosphate_synth"/>
</dbReference>
<dbReference type="GO" id="GO:0047355">
    <property type="term" value="F:CDP-glycerol glycerophosphotransferase activity"/>
    <property type="evidence" value="ECO:0007669"/>
    <property type="project" value="InterPro"/>
</dbReference>
<reference evidence="1 2" key="1">
    <citation type="submission" date="2010-03" db="EMBL/GenBank/DDBJ databases">
        <title>The genome sequence of Roseburia intestinalis XB6B4.</title>
        <authorList>
            <consortium name="metaHIT consortium -- http://www.metahit.eu/"/>
            <person name="Pajon A."/>
            <person name="Turner K."/>
            <person name="Parkhill J."/>
            <person name="Bernalier A."/>
        </authorList>
    </citation>
    <scope>NUCLEOTIDE SEQUENCE [LARGE SCALE GENOMIC DNA]</scope>
    <source>
        <strain evidence="1 2">XB6B4</strain>
    </source>
</reference>
<dbReference type="Gene3D" id="3.40.50.12580">
    <property type="match status" value="1"/>
</dbReference>
<accession>D4KYT0</accession>
<evidence type="ECO:0000313" key="1">
    <source>
        <dbReference type="EMBL" id="CBL12520.1"/>
    </source>
</evidence>
<dbReference type="SUPFAM" id="SSF53756">
    <property type="entry name" value="UDP-Glycosyltransferase/glycogen phosphorylase"/>
    <property type="match status" value="1"/>
</dbReference>
<dbReference type="PATRIC" id="fig|718255.3.peg.3152"/>